<evidence type="ECO:0000256" key="8">
    <source>
        <dbReference type="HAMAP-Rule" id="MF_01023"/>
    </source>
</evidence>
<gene>
    <name evidence="8" type="primary">hisC</name>
    <name evidence="11" type="ORF">AR1Y2_2731</name>
</gene>
<name>A0A4P8IH76_9FIRM</name>
<dbReference type="AlphaFoldDB" id="A0A4P8IH76"/>
<sequence>MKSWRDSVRNVVPYTPGEQPKEDGVIKLNTNENPYPPSPKVLEAMKEITNLRKYPDPAVSDLTEALSSYYRIDSSEVFVGVGSDDVLAIAFLTFFNSDVPVFFPDITYSFYDVWADLFQIPFERKPLNEKFEICAQDYYGENGGVIFPNPNAPTGALLELETVRDILDHNREVLVIVDEAYIDFGGESALSLIHDYDNLLVVQTYSKSRSLAGLRIGYAMGNRELIKAMSDVKYSFNSYTMNEPSIVMGTAAIKDEEYFQDTRNKIIKTREWFQEELRELGFSFADSKANFVFAAHESIPARELFEAAKKEKIYVRYFDKPRINNYLRISIGTDEEMQALVRFFKSMMNK</sequence>
<dbReference type="PANTHER" id="PTHR43643:SF3">
    <property type="entry name" value="HISTIDINOL-PHOSPHATE AMINOTRANSFERASE"/>
    <property type="match status" value="1"/>
</dbReference>
<dbReference type="InterPro" id="IPR050106">
    <property type="entry name" value="HistidinolP_aminotransfase"/>
</dbReference>
<evidence type="ECO:0000256" key="7">
    <source>
        <dbReference type="ARBA" id="ARBA00047481"/>
    </source>
</evidence>
<dbReference type="EMBL" id="CP040058">
    <property type="protein sequence ID" value="QCP36185.1"/>
    <property type="molecule type" value="Genomic_DNA"/>
</dbReference>
<dbReference type="PROSITE" id="PS00599">
    <property type="entry name" value="AA_TRANSFER_CLASS_2"/>
    <property type="match status" value="1"/>
</dbReference>
<evidence type="ECO:0000256" key="9">
    <source>
        <dbReference type="SAM" id="MobiDB-lite"/>
    </source>
</evidence>
<dbReference type="Gene3D" id="3.90.1150.10">
    <property type="entry name" value="Aspartate Aminotransferase, domain 1"/>
    <property type="match status" value="1"/>
</dbReference>
<dbReference type="OrthoDB" id="9813612at2"/>
<keyword evidence="12" id="KW-1185">Reference proteome</keyword>
<dbReference type="CDD" id="cd00609">
    <property type="entry name" value="AAT_like"/>
    <property type="match status" value="1"/>
</dbReference>
<feature type="modified residue" description="N6-(pyridoxal phosphate)lysine" evidence="8">
    <location>
        <position position="207"/>
    </location>
</feature>
<dbReference type="InterPro" id="IPR015421">
    <property type="entry name" value="PyrdxlP-dep_Trfase_major"/>
</dbReference>
<dbReference type="SUPFAM" id="SSF53383">
    <property type="entry name" value="PLP-dependent transferases"/>
    <property type="match status" value="1"/>
</dbReference>
<comment type="subunit">
    <text evidence="3 8">Homodimer.</text>
</comment>
<dbReference type="Gene3D" id="3.40.640.10">
    <property type="entry name" value="Type I PLP-dependent aspartate aminotransferase-like (Major domain)"/>
    <property type="match status" value="1"/>
</dbReference>
<dbReference type="EC" id="2.6.1.9" evidence="8"/>
<dbReference type="RefSeq" id="WP_137329450.1">
    <property type="nucleotide sequence ID" value="NZ_CP040058.1"/>
</dbReference>
<evidence type="ECO:0000256" key="2">
    <source>
        <dbReference type="ARBA" id="ARBA00005011"/>
    </source>
</evidence>
<feature type="domain" description="Aminotransferase class I/classII large" evidence="10">
    <location>
        <begin position="25"/>
        <end position="342"/>
    </location>
</feature>
<dbReference type="InterPro" id="IPR015424">
    <property type="entry name" value="PyrdxlP-dep_Trfase"/>
</dbReference>
<reference evidence="11 12" key="1">
    <citation type="submission" date="2019-05" db="EMBL/GenBank/DDBJ databases">
        <title>Complete genome sequencing of Anaerostipes rhamnosivorans.</title>
        <authorList>
            <person name="Bui T.P.N."/>
            <person name="de Vos W.M."/>
        </authorList>
    </citation>
    <scope>NUCLEOTIDE SEQUENCE [LARGE SCALE GENOMIC DNA]</scope>
    <source>
        <strain evidence="11 12">1y2</strain>
    </source>
</reference>
<comment type="cofactor">
    <cofactor evidence="1 8">
        <name>pyridoxal 5'-phosphate</name>
        <dbReference type="ChEBI" id="CHEBI:597326"/>
    </cofactor>
</comment>
<comment type="similarity">
    <text evidence="8">Belongs to the class-II pyridoxal-phosphate-dependent aminotransferase family. Histidinol-phosphate aminotransferase subfamily.</text>
</comment>
<dbReference type="Proteomes" id="UP000298653">
    <property type="component" value="Chromosome"/>
</dbReference>
<evidence type="ECO:0000256" key="5">
    <source>
        <dbReference type="ARBA" id="ARBA00022679"/>
    </source>
</evidence>
<feature type="region of interest" description="Disordered" evidence="9">
    <location>
        <begin position="1"/>
        <end position="26"/>
    </location>
</feature>
<dbReference type="InterPro" id="IPR001917">
    <property type="entry name" value="Aminotrans_II_pyridoxalP_BS"/>
</dbReference>
<dbReference type="UniPathway" id="UPA00031">
    <property type="reaction ID" value="UER00012"/>
</dbReference>
<evidence type="ECO:0000256" key="4">
    <source>
        <dbReference type="ARBA" id="ARBA00022576"/>
    </source>
</evidence>
<keyword evidence="6 8" id="KW-0663">Pyridoxal phosphate</keyword>
<keyword evidence="5 8" id="KW-0808">Transferase</keyword>
<dbReference type="InterPro" id="IPR005861">
    <property type="entry name" value="HisP_aminotrans"/>
</dbReference>
<protein>
    <recommendedName>
        <fullName evidence="8">Histidinol-phosphate aminotransferase</fullName>
        <ecNumber evidence="8">2.6.1.9</ecNumber>
    </recommendedName>
    <alternativeName>
        <fullName evidence="8">Imidazole acetol-phosphate transaminase</fullName>
    </alternativeName>
</protein>
<dbReference type="HAMAP" id="MF_01023">
    <property type="entry name" value="HisC_aminotrans_2"/>
    <property type="match status" value="1"/>
</dbReference>
<accession>A0A4P8IH76</accession>
<keyword evidence="8" id="KW-0028">Amino-acid biosynthesis</keyword>
<dbReference type="PANTHER" id="PTHR43643">
    <property type="entry name" value="HISTIDINOL-PHOSPHATE AMINOTRANSFERASE 2"/>
    <property type="match status" value="1"/>
</dbReference>
<dbReference type="GO" id="GO:0004400">
    <property type="term" value="F:histidinol-phosphate transaminase activity"/>
    <property type="evidence" value="ECO:0007669"/>
    <property type="project" value="UniProtKB-UniRule"/>
</dbReference>
<evidence type="ECO:0000313" key="11">
    <source>
        <dbReference type="EMBL" id="QCP36185.1"/>
    </source>
</evidence>
<evidence type="ECO:0000256" key="6">
    <source>
        <dbReference type="ARBA" id="ARBA00022898"/>
    </source>
</evidence>
<comment type="pathway">
    <text evidence="2 8">Amino-acid biosynthesis; L-histidine biosynthesis; L-histidine from 5-phospho-alpha-D-ribose 1-diphosphate: step 7/9.</text>
</comment>
<evidence type="ECO:0000256" key="1">
    <source>
        <dbReference type="ARBA" id="ARBA00001933"/>
    </source>
</evidence>
<dbReference type="NCBIfam" id="TIGR01141">
    <property type="entry name" value="hisC"/>
    <property type="match status" value="1"/>
</dbReference>
<keyword evidence="4 8" id="KW-0032">Aminotransferase</keyword>
<organism evidence="11 12">
    <name type="scientific">Anaerostipes rhamnosivorans</name>
    <dbReference type="NCBI Taxonomy" id="1229621"/>
    <lineage>
        <taxon>Bacteria</taxon>
        <taxon>Bacillati</taxon>
        <taxon>Bacillota</taxon>
        <taxon>Clostridia</taxon>
        <taxon>Lachnospirales</taxon>
        <taxon>Lachnospiraceae</taxon>
        <taxon>Anaerostipes</taxon>
    </lineage>
</organism>
<evidence type="ECO:0000313" key="12">
    <source>
        <dbReference type="Proteomes" id="UP000298653"/>
    </source>
</evidence>
<proteinExistence type="inferred from homology"/>
<evidence type="ECO:0000259" key="10">
    <source>
        <dbReference type="Pfam" id="PF00155"/>
    </source>
</evidence>
<keyword evidence="8" id="KW-0368">Histidine biosynthesis</keyword>
<dbReference type="Pfam" id="PF00155">
    <property type="entry name" value="Aminotran_1_2"/>
    <property type="match status" value="1"/>
</dbReference>
<dbReference type="GO" id="GO:0000105">
    <property type="term" value="P:L-histidine biosynthetic process"/>
    <property type="evidence" value="ECO:0007669"/>
    <property type="project" value="UniProtKB-UniRule"/>
</dbReference>
<dbReference type="InterPro" id="IPR004839">
    <property type="entry name" value="Aminotransferase_I/II_large"/>
</dbReference>
<dbReference type="KEGG" id="arf:AR1Y2_2731"/>
<dbReference type="InterPro" id="IPR015422">
    <property type="entry name" value="PyrdxlP-dep_Trfase_small"/>
</dbReference>
<dbReference type="GO" id="GO:0030170">
    <property type="term" value="F:pyridoxal phosphate binding"/>
    <property type="evidence" value="ECO:0007669"/>
    <property type="project" value="InterPro"/>
</dbReference>
<comment type="catalytic activity">
    <reaction evidence="7 8">
        <text>L-histidinol phosphate + 2-oxoglutarate = 3-(imidazol-4-yl)-2-oxopropyl phosphate + L-glutamate</text>
        <dbReference type="Rhea" id="RHEA:23744"/>
        <dbReference type="ChEBI" id="CHEBI:16810"/>
        <dbReference type="ChEBI" id="CHEBI:29985"/>
        <dbReference type="ChEBI" id="CHEBI:57766"/>
        <dbReference type="ChEBI" id="CHEBI:57980"/>
        <dbReference type="EC" id="2.6.1.9"/>
    </reaction>
</comment>
<evidence type="ECO:0000256" key="3">
    <source>
        <dbReference type="ARBA" id="ARBA00011738"/>
    </source>
</evidence>